<evidence type="ECO:0000256" key="7">
    <source>
        <dbReference type="SAM" id="Phobius"/>
    </source>
</evidence>
<dbReference type="OrthoDB" id="5874039at2759"/>
<dbReference type="GO" id="GO:0016020">
    <property type="term" value="C:membrane"/>
    <property type="evidence" value="ECO:0007669"/>
    <property type="project" value="UniProtKB-SubCell"/>
</dbReference>
<feature type="domain" description="DUF1279" evidence="8">
    <location>
        <begin position="101"/>
        <end position="189"/>
    </location>
</feature>
<dbReference type="PANTHER" id="PTHR21377:SF1">
    <property type="entry name" value="PROTEIN FAM210A"/>
    <property type="match status" value="1"/>
</dbReference>
<keyword evidence="2 7" id="KW-0812">Transmembrane</keyword>
<evidence type="ECO:0000259" key="8">
    <source>
        <dbReference type="Pfam" id="PF06916"/>
    </source>
</evidence>
<dbReference type="AlphaFoldDB" id="A0A8T0DLN4"/>
<keyword evidence="4 6" id="KW-0175">Coiled coil</keyword>
<feature type="transmembrane region" description="Helical" evidence="7">
    <location>
        <begin position="109"/>
        <end position="133"/>
    </location>
</feature>
<feature type="transmembrane region" description="Helical" evidence="7">
    <location>
        <begin position="171"/>
        <end position="192"/>
    </location>
</feature>
<feature type="coiled-coil region" evidence="6">
    <location>
        <begin position="215"/>
        <end position="242"/>
    </location>
</feature>
<dbReference type="PANTHER" id="PTHR21377">
    <property type="entry name" value="PROTEIN FAM210B, MITOCHONDRIAL"/>
    <property type="match status" value="1"/>
</dbReference>
<name>A0A8T0DLN4_9TREM</name>
<dbReference type="Proteomes" id="UP000699462">
    <property type="component" value="Unassembled WGS sequence"/>
</dbReference>
<dbReference type="EMBL" id="JTDF01002700">
    <property type="protein sequence ID" value="KAF8568540.1"/>
    <property type="molecule type" value="Genomic_DNA"/>
</dbReference>
<keyword evidence="3 7" id="KW-1133">Transmembrane helix</keyword>
<proteinExistence type="predicted"/>
<dbReference type="GO" id="GO:0005739">
    <property type="term" value="C:mitochondrion"/>
    <property type="evidence" value="ECO:0007669"/>
    <property type="project" value="TreeGrafter"/>
</dbReference>
<comment type="subcellular location">
    <subcellularLocation>
        <location evidence="1">Membrane</location>
        <topology evidence="1">Single-pass membrane protein</topology>
    </subcellularLocation>
</comment>
<accession>A0A8T0DLN4</accession>
<gene>
    <name evidence="9" type="ORF">P879_04110</name>
</gene>
<evidence type="ECO:0000256" key="4">
    <source>
        <dbReference type="ARBA" id="ARBA00023054"/>
    </source>
</evidence>
<evidence type="ECO:0000256" key="6">
    <source>
        <dbReference type="SAM" id="Coils"/>
    </source>
</evidence>
<evidence type="ECO:0000256" key="3">
    <source>
        <dbReference type="ARBA" id="ARBA00022989"/>
    </source>
</evidence>
<dbReference type="InterPro" id="IPR009688">
    <property type="entry name" value="FAM210A/B-like_dom"/>
</dbReference>
<evidence type="ECO:0000256" key="1">
    <source>
        <dbReference type="ARBA" id="ARBA00004167"/>
    </source>
</evidence>
<dbReference type="Pfam" id="PF06916">
    <property type="entry name" value="FAM210A-B_dom"/>
    <property type="match status" value="1"/>
</dbReference>
<keyword evidence="5 7" id="KW-0472">Membrane</keyword>
<reference evidence="9 10" key="1">
    <citation type="submission" date="2019-07" db="EMBL/GenBank/DDBJ databases">
        <title>Annotation for the trematode Paragonimus westermani.</title>
        <authorList>
            <person name="Choi Y.-J."/>
        </authorList>
    </citation>
    <scope>NUCLEOTIDE SEQUENCE [LARGE SCALE GENOMIC DNA]</scope>
    <source>
        <strain evidence="9">180907_Pwestermani</strain>
    </source>
</reference>
<keyword evidence="10" id="KW-1185">Reference proteome</keyword>
<dbReference type="InterPro" id="IPR045866">
    <property type="entry name" value="FAM210A/B-like"/>
</dbReference>
<evidence type="ECO:0000256" key="5">
    <source>
        <dbReference type="ARBA" id="ARBA00023136"/>
    </source>
</evidence>
<comment type="caution">
    <text evidence="9">The sequence shown here is derived from an EMBL/GenBank/DDBJ whole genome shotgun (WGS) entry which is preliminary data.</text>
</comment>
<sequence>MRIQFSGHHMFLCQRILPVATTRSALLASTVIRATSSHGPLRLQNMFHRERLLTSFHQTTFPFMRTLHPAHPLVSSTKRLFSTVEDDEEKNIDARKSSLIQRFKESYAIYGKVVLVIHGLTSCVWFASAFAVASCGINLLDLFEAANFPNWICQPLRMGGGTVNTLATSLVLYKLVAPFRYGLTLVLTRYAVRYLRAKGKAPPVTDQNRLRSLARESAQLSRERLKARISKERKRAVAMSKKAKRSFMDRYRN</sequence>
<protein>
    <recommendedName>
        <fullName evidence="8">DUF1279 domain-containing protein</fullName>
    </recommendedName>
</protein>
<evidence type="ECO:0000313" key="9">
    <source>
        <dbReference type="EMBL" id="KAF8568540.1"/>
    </source>
</evidence>
<evidence type="ECO:0000256" key="2">
    <source>
        <dbReference type="ARBA" id="ARBA00022692"/>
    </source>
</evidence>
<organism evidence="9 10">
    <name type="scientific">Paragonimus westermani</name>
    <dbReference type="NCBI Taxonomy" id="34504"/>
    <lineage>
        <taxon>Eukaryota</taxon>
        <taxon>Metazoa</taxon>
        <taxon>Spiralia</taxon>
        <taxon>Lophotrochozoa</taxon>
        <taxon>Platyhelminthes</taxon>
        <taxon>Trematoda</taxon>
        <taxon>Digenea</taxon>
        <taxon>Plagiorchiida</taxon>
        <taxon>Troglotremata</taxon>
        <taxon>Troglotrematidae</taxon>
        <taxon>Paragonimus</taxon>
    </lineage>
</organism>
<evidence type="ECO:0000313" key="10">
    <source>
        <dbReference type="Proteomes" id="UP000699462"/>
    </source>
</evidence>